<name>A0A8F5BRT3_SACSH</name>
<dbReference type="InterPro" id="IPR037292">
    <property type="entry name" value="D-63_sf"/>
</dbReference>
<dbReference type="Proteomes" id="UP000694018">
    <property type="component" value="Chromosome"/>
</dbReference>
<dbReference type="SUPFAM" id="SSF109801">
    <property type="entry name" value="Hypothetical protein D-63"/>
    <property type="match status" value="1"/>
</dbReference>
<dbReference type="OrthoDB" id="44048at2157"/>
<evidence type="ECO:0000313" key="1">
    <source>
        <dbReference type="EMBL" id="QXJ30275.1"/>
    </source>
</evidence>
<dbReference type="SMR" id="A0A8F5BRT3"/>
<gene>
    <name evidence="1" type="ORF">J5U23_03172</name>
</gene>
<protein>
    <submittedName>
        <fullName evidence="1">Four-helix bundle protein</fullName>
    </submittedName>
</protein>
<reference evidence="1" key="1">
    <citation type="journal article" date="2021" name="Environ. Microbiol.">
        <title>New insights into the diversity and evolution of the archaeal mobilome from three complete genomes of Saccharolobus shibatae.</title>
        <authorList>
            <person name="Medvedeva S."/>
            <person name="Brandt D."/>
            <person name="Cvirkaite-Krupovic V."/>
            <person name="Liu Y."/>
            <person name="Severinov K."/>
            <person name="Ishino S."/>
            <person name="Ishino Y."/>
            <person name="Prangishvili D."/>
            <person name="Kalinowski J."/>
            <person name="Krupovic M."/>
        </authorList>
    </citation>
    <scope>NUCLEOTIDE SEQUENCE</scope>
    <source>
        <strain evidence="1">B12</strain>
    </source>
</reference>
<dbReference type="Gene3D" id="1.10.287.660">
    <property type="entry name" value="Helix hairpin bin"/>
    <property type="match status" value="1"/>
</dbReference>
<dbReference type="RefSeq" id="WP_015979198.1">
    <property type="nucleotide sequence ID" value="NZ_CP077717.1"/>
</dbReference>
<proteinExistence type="predicted"/>
<organism evidence="1 2">
    <name type="scientific">Saccharolobus shibatae (strain ATCC 51178 / DSM 5389 / JCM 8931 / NBRC 15437 / B12)</name>
    <name type="common">Sulfolobus shibatae</name>
    <dbReference type="NCBI Taxonomy" id="523848"/>
    <lineage>
        <taxon>Archaea</taxon>
        <taxon>Thermoproteota</taxon>
        <taxon>Thermoprotei</taxon>
        <taxon>Sulfolobales</taxon>
        <taxon>Sulfolobaceae</taxon>
        <taxon>Saccharolobus</taxon>
    </lineage>
</organism>
<dbReference type="AlphaFoldDB" id="A0A8F5BRT3"/>
<dbReference type="KEGG" id="sshi:J5U23_03172"/>
<dbReference type="Pfam" id="PF20940">
    <property type="entry name" value="SSV1_D-63"/>
    <property type="match status" value="1"/>
</dbReference>
<dbReference type="InterPro" id="IPR029012">
    <property type="entry name" value="Helix_hairpin_bin_sf"/>
</dbReference>
<dbReference type="GeneID" id="65564649"/>
<sequence>MSKEVLEKELFEMLDEDVRELLSLIHEIKIDRITGNMDKQKLGKAYFQVQKIEAELYQLIKVS</sequence>
<dbReference type="EMBL" id="CP077717">
    <property type="protein sequence ID" value="QXJ30275.1"/>
    <property type="molecule type" value="Genomic_DNA"/>
</dbReference>
<accession>A0A8F5BRT3</accession>
<dbReference type="InterPro" id="IPR048986">
    <property type="entry name" value="SSV1_D-63"/>
</dbReference>
<evidence type="ECO:0000313" key="2">
    <source>
        <dbReference type="Proteomes" id="UP000694018"/>
    </source>
</evidence>